<dbReference type="EMBL" id="QKWP01001002">
    <property type="protein sequence ID" value="RIB12648.1"/>
    <property type="molecule type" value="Genomic_DNA"/>
</dbReference>
<sequence>MKSFRSILHLFITFIILLITKSYSQFTSLSPDCSSAVQTFLNSSEFNACFPYNKLSSQFNHVVFRNFTTNEKDIINAEDSICSLPKCSDSLISNFNSTFQSKCSADIAKNSPDALGVSILIYAYSPARDSICFKNSTGGYCLVEIGENIVNNLMPGSSFTNLSSKVLCTDCVKSIANTCLKYIKSHPLPANLALVFGSTTNITDYLNQTCGASFL</sequence>
<evidence type="ECO:0000313" key="4">
    <source>
        <dbReference type="Proteomes" id="UP000266673"/>
    </source>
</evidence>
<evidence type="ECO:0000259" key="2">
    <source>
        <dbReference type="Pfam" id="PF24855"/>
    </source>
</evidence>
<dbReference type="PANTHER" id="PTHR34862">
    <property type="entry name" value="SPARK DOMAIN-CONTAINING PROTEIN"/>
    <property type="match status" value="1"/>
</dbReference>
<dbReference type="PANTHER" id="PTHR34862:SF1">
    <property type="entry name" value="SPARK DOMAIN-CONTAINING PROTEIN"/>
    <property type="match status" value="1"/>
</dbReference>
<proteinExistence type="predicted"/>
<dbReference type="Proteomes" id="UP000266673">
    <property type="component" value="Unassembled WGS sequence"/>
</dbReference>
<reference evidence="3 4" key="1">
    <citation type="submission" date="2018-06" db="EMBL/GenBank/DDBJ databases">
        <title>Comparative genomics reveals the genomic features of Rhizophagus irregularis, R. cerebriforme, R. diaphanum and Gigaspora rosea, and their symbiotic lifestyle signature.</title>
        <authorList>
            <person name="Morin E."/>
            <person name="San Clemente H."/>
            <person name="Chen E.C.H."/>
            <person name="De La Providencia I."/>
            <person name="Hainaut M."/>
            <person name="Kuo A."/>
            <person name="Kohler A."/>
            <person name="Murat C."/>
            <person name="Tang N."/>
            <person name="Roy S."/>
            <person name="Loubradou J."/>
            <person name="Henrissat B."/>
            <person name="Grigoriev I.V."/>
            <person name="Corradi N."/>
            <person name="Roux C."/>
            <person name="Martin F.M."/>
        </authorList>
    </citation>
    <scope>NUCLEOTIDE SEQUENCE [LARGE SCALE GENOMIC DNA]</scope>
    <source>
        <strain evidence="3 4">DAOM 194757</strain>
    </source>
</reference>
<dbReference type="InterPro" id="IPR056146">
    <property type="entry name" value="DUF7729"/>
</dbReference>
<keyword evidence="4" id="KW-1185">Reference proteome</keyword>
<feature type="chain" id="PRO_5017254110" description="DUF7729 domain-containing protein" evidence="1">
    <location>
        <begin position="25"/>
        <end position="215"/>
    </location>
</feature>
<protein>
    <recommendedName>
        <fullName evidence="2">DUF7729 domain-containing protein</fullName>
    </recommendedName>
</protein>
<evidence type="ECO:0000313" key="3">
    <source>
        <dbReference type="EMBL" id="RIB12648.1"/>
    </source>
</evidence>
<feature type="non-terminal residue" evidence="3">
    <location>
        <position position="215"/>
    </location>
</feature>
<comment type="caution">
    <text evidence="3">The sequence shown here is derived from an EMBL/GenBank/DDBJ whole genome shotgun (WGS) entry which is preliminary data.</text>
</comment>
<feature type="signal peptide" evidence="1">
    <location>
        <begin position="1"/>
        <end position="24"/>
    </location>
</feature>
<dbReference type="AlphaFoldDB" id="A0A397UTF6"/>
<accession>A0A397UTF6</accession>
<feature type="domain" description="DUF7729" evidence="2">
    <location>
        <begin position="25"/>
        <end position="214"/>
    </location>
</feature>
<organism evidence="3 4">
    <name type="scientific">Gigaspora rosea</name>
    <dbReference type="NCBI Taxonomy" id="44941"/>
    <lineage>
        <taxon>Eukaryota</taxon>
        <taxon>Fungi</taxon>
        <taxon>Fungi incertae sedis</taxon>
        <taxon>Mucoromycota</taxon>
        <taxon>Glomeromycotina</taxon>
        <taxon>Glomeromycetes</taxon>
        <taxon>Diversisporales</taxon>
        <taxon>Gigasporaceae</taxon>
        <taxon>Gigaspora</taxon>
    </lineage>
</organism>
<gene>
    <name evidence="3" type="ORF">C2G38_2100398</name>
</gene>
<evidence type="ECO:0000256" key="1">
    <source>
        <dbReference type="SAM" id="SignalP"/>
    </source>
</evidence>
<name>A0A397UTF6_9GLOM</name>
<dbReference type="Pfam" id="PF24855">
    <property type="entry name" value="DUF7729"/>
    <property type="match status" value="1"/>
</dbReference>
<dbReference type="OrthoDB" id="2536450at2759"/>
<keyword evidence="1" id="KW-0732">Signal</keyword>